<sequence length="109" mass="12054">MMKCIVAEEVTIRRGESATENWALIDAAEGSWVWLHLDSFPSPHVVVESASPSAQVVAVAAEFCRSGSKYRRLGDLKVCYTTVSNLVKGDAPGSVEYRSRRKVKKLKLK</sequence>
<organism evidence="1">
    <name type="scientific">viral metagenome</name>
    <dbReference type="NCBI Taxonomy" id="1070528"/>
    <lineage>
        <taxon>unclassified sequences</taxon>
        <taxon>metagenomes</taxon>
        <taxon>organismal metagenomes</taxon>
    </lineage>
</organism>
<evidence type="ECO:0000313" key="1">
    <source>
        <dbReference type="EMBL" id="QHU14278.1"/>
    </source>
</evidence>
<accession>A0A6C0KD90</accession>
<dbReference type="EMBL" id="MN740839">
    <property type="protein sequence ID" value="QHU14278.1"/>
    <property type="molecule type" value="Genomic_DNA"/>
</dbReference>
<evidence type="ECO:0008006" key="2">
    <source>
        <dbReference type="Google" id="ProtNLM"/>
    </source>
</evidence>
<reference evidence="1" key="1">
    <citation type="journal article" date="2020" name="Nature">
        <title>Giant virus diversity and host interactions through global metagenomics.</title>
        <authorList>
            <person name="Schulz F."/>
            <person name="Roux S."/>
            <person name="Paez-Espino D."/>
            <person name="Jungbluth S."/>
            <person name="Walsh D.A."/>
            <person name="Denef V.J."/>
            <person name="McMahon K.D."/>
            <person name="Konstantinidis K.T."/>
            <person name="Eloe-Fadrosh E.A."/>
            <person name="Kyrpides N.C."/>
            <person name="Woyke T."/>
        </authorList>
    </citation>
    <scope>NUCLEOTIDE SEQUENCE</scope>
    <source>
        <strain evidence="1">GVMAG-S-1102113-118</strain>
    </source>
</reference>
<proteinExistence type="predicted"/>
<name>A0A6C0KD90_9ZZZZ</name>
<dbReference type="AlphaFoldDB" id="A0A6C0KD90"/>
<protein>
    <recommendedName>
        <fullName evidence="2">NFACT RNA-binding domain-containing protein</fullName>
    </recommendedName>
</protein>